<proteinExistence type="predicted"/>
<reference evidence="11 12" key="1">
    <citation type="submission" date="2020-06" db="EMBL/GenBank/DDBJ databases">
        <title>The yeast mating-type switching endonuclease HO is a domesticated member of an unorthodox homing genetic element family.</title>
        <authorList>
            <person name="Coughlan A.Y."/>
            <person name="Lombardi L."/>
            <person name="Braun-Galleani S."/>
            <person name="Martos A.R."/>
            <person name="Galeote V."/>
            <person name="Bigey F."/>
            <person name="Dequin S."/>
            <person name="Byrne K.P."/>
            <person name="Wolfe K.H."/>
        </authorList>
    </citation>
    <scope>NUCLEOTIDE SEQUENCE [LARGE SCALE GENOMIC DNA]</scope>
    <source>
        <strain evidence="11 12">CBS2947</strain>
    </source>
</reference>
<dbReference type="UniPathway" id="UPA00378"/>
<evidence type="ECO:0000259" key="7">
    <source>
        <dbReference type="Pfam" id="PF18400"/>
    </source>
</evidence>
<feature type="domain" description="UGGT thioredoxin-like" evidence="8">
    <location>
        <begin position="247"/>
        <end position="358"/>
    </location>
</feature>
<evidence type="ECO:0000313" key="11">
    <source>
        <dbReference type="EMBL" id="QLQ81697.1"/>
    </source>
</evidence>
<evidence type="ECO:0000256" key="4">
    <source>
        <dbReference type="ARBA" id="ARBA00022824"/>
    </source>
</evidence>
<dbReference type="InterPro" id="IPR040497">
    <property type="entry name" value="Glyco_transf_24"/>
</dbReference>
<organism evidence="11 12">
    <name type="scientific">Torulaspora globosa</name>
    <dbReference type="NCBI Taxonomy" id="48254"/>
    <lineage>
        <taxon>Eukaryota</taxon>
        <taxon>Fungi</taxon>
        <taxon>Dikarya</taxon>
        <taxon>Ascomycota</taxon>
        <taxon>Saccharomycotina</taxon>
        <taxon>Saccharomycetes</taxon>
        <taxon>Saccharomycetales</taxon>
        <taxon>Saccharomycetaceae</taxon>
        <taxon>Torulaspora</taxon>
    </lineage>
</organism>
<dbReference type="PANTHER" id="PTHR11226">
    <property type="entry name" value="UDP-GLUCOSE GLYCOPROTEIN:GLUCOSYLTRANSFERASE"/>
    <property type="match status" value="1"/>
</dbReference>
<evidence type="ECO:0000259" key="10">
    <source>
        <dbReference type="Pfam" id="PF18404"/>
    </source>
</evidence>
<keyword evidence="12" id="KW-1185">Reference proteome</keyword>
<dbReference type="InterPro" id="IPR009448">
    <property type="entry name" value="UDP-g_GGtrans"/>
</dbReference>
<evidence type="ECO:0000259" key="9">
    <source>
        <dbReference type="Pfam" id="PF18402"/>
    </source>
</evidence>
<dbReference type="Pfam" id="PF18400">
    <property type="entry name" value="Thioredoxin_12"/>
    <property type="match status" value="1"/>
</dbReference>
<feature type="domain" description="UGGT thioredoxin-like" evidence="7">
    <location>
        <begin position="116"/>
        <end position="209"/>
    </location>
</feature>
<dbReference type="Pfam" id="PF18402">
    <property type="entry name" value="Thioredoxin_14"/>
    <property type="match status" value="1"/>
</dbReference>
<comment type="cofactor">
    <cofactor evidence="1">
        <name>Ca(2+)</name>
        <dbReference type="ChEBI" id="CHEBI:29108"/>
    </cofactor>
</comment>
<dbReference type="GO" id="GO:0018279">
    <property type="term" value="P:protein N-linked glycosylation via asparagine"/>
    <property type="evidence" value="ECO:0007669"/>
    <property type="project" value="TreeGrafter"/>
</dbReference>
<dbReference type="GO" id="GO:0003980">
    <property type="term" value="F:UDP-glucose:glycoprotein glucosyltransferase activity"/>
    <property type="evidence" value="ECO:0007669"/>
    <property type="project" value="InterPro"/>
</dbReference>
<evidence type="ECO:0000256" key="5">
    <source>
        <dbReference type="ARBA" id="ARBA00023180"/>
    </source>
</evidence>
<dbReference type="Pfam" id="PF18401">
    <property type="entry name" value="Thioredoxin_13"/>
    <property type="match status" value="1"/>
</dbReference>
<dbReference type="InterPro" id="IPR029044">
    <property type="entry name" value="Nucleotide-diphossugar_trans"/>
</dbReference>
<dbReference type="GO" id="GO:0005788">
    <property type="term" value="C:endoplasmic reticulum lumen"/>
    <property type="evidence" value="ECO:0007669"/>
    <property type="project" value="UniProtKB-SubCell"/>
</dbReference>
<evidence type="ECO:0000256" key="3">
    <source>
        <dbReference type="ARBA" id="ARBA00022729"/>
    </source>
</evidence>
<keyword evidence="3 6" id="KW-0732">Signal</keyword>
<dbReference type="PANTHER" id="PTHR11226:SF0">
    <property type="entry name" value="UDP-GLUCOSE:GLYCOPROTEIN GLUCOSYLTRANSFERASE"/>
    <property type="match status" value="1"/>
</dbReference>
<keyword evidence="5" id="KW-0325">Glycoprotein</keyword>
<evidence type="ECO:0000259" key="8">
    <source>
        <dbReference type="Pfam" id="PF18401"/>
    </source>
</evidence>
<dbReference type="OrthoDB" id="27683at2759"/>
<dbReference type="Gene3D" id="3.90.550.10">
    <property type="entry name" value="Spore Coat Polysaccharide Biosynthesis Protein SpsA, Chain A"/>
    <property type="match status" value="1"/>
</dbReference>
<feature type="chain" id="PRO_5028900063" evidence="6">
    <location>
        <begin position="20"/>
        <end position="1288"/>
    </location>
</feature>
<feature type="domain" description="UGGT thioredoxin-like" evidence="9">
    <location>
        <begin position="407"/>
        <end position="526"/>
    </location>
</feature>
<feature type="domain" description="Glucosyltransferase 24 catalytic" evidence="10">
    <location>
        <begin position="1079"/>
        <end position="1277"/>
    </location>
</feature>
<dbReference type="SUPFAM" id="SSF53448">
    <property type="entry name" value="Nucleotide-diphospho-sugar transferases"/>
    <property type="match status" value="1"/>
</dbReference>
<protein>
    <submittedName>
        <fullName evidence="11">Uncharacterized protein</fullName>
    </submittedName>
</protein>
<evidence type="ECO:0000313" key="12">
    <source>
        <dbReference type="Proteomes" id="UP000510647"/>
    </source>
</evidence>
<dbReference type="GO" id="GO:0036503">
    <property type="term" value="P:ERAD pathway"/>
    <property type="evidence" value="ECO:0007669"/>
    <property type="project" value="TreeGrafter"/>
</dbReference>
<dbReference type="EMBL" id="CP059272">
    <property type="protein sequence ID" value="QLQ81697.1"/>
    <property type="molecule type" value="Genomic_DNA"/>
</dbReference>
<dbReference type="InterPro" id="IPR040693">
    <property type="entry name" value="UGGT_TRXL_1"/>
</dbReference>
<dbReference type="InterPro" id="IPR040694">
    <property type="entry name" value="UGGT_TRXL_2"/>
</dbReference>
<gene>
    <name evidence="11" type="ORF">HG537_0F04580</name>
</gene>
<feature type="signal peptide" evidence="6">
    <location>
        <begin position="1"/>
        <end position="19"/>
    </location>
</feature>
<dbReference type="GO" id="GO:0051082">
    <property type="term" value="F:unfolded protein binding"/>
    <property type="evidence" value="ECO:0007669"/>
    <property type="project" value="TreeGrafter"/>
</dbReference>
<dbReference type="InterPro" id="IPR040692">
    <property type="entry name" value="UGGT_TRXL_3"/>
</dbReference>
<dbReference type="Pfam" id="PF18404">
    <property type="entry name" value="Glyco_transf_24"/>
    <property type="match status" value="1"/>
</dbReference>
<keyword evidence="4" id="KW-0256">Endoplasmic reticulum</keyword>
<comment type="subcellular location">
    <subcellularLocation>
        <location evidence="2">Endoplasmic reticulum lumen</location>
    </subcellularLocation>
</comment>
<evidence type="ECO:0000256" key="6">
    <source>
        <dbReference type="SAM" id="SignalP"/>
    </source>
</evidence>
<evidence type="ECO:0000256" key="2">
    <source>
        <dbReference type="ARBA" id="ARBA00004319"/>
    </source>
</evidence>
<evidence type="ECO:0000256" key="1">
    <source>
        <dbReference type="ARBA" id="ARBA00001913"/>
    </source>
</evidence>
<accession>A0A7H9HXZ1</accession>
<dbReference type="Proteomes" id="UP000510647">
    <property type="component" value="Chromosome 6"/>
</dbReference>
<name>A0A7H9HXZ1_9SACH</name>
<sequence length="1288" mass="146602">MLIWWLVVGTLSFLRYVGCVSVLGSAIGVPESVRIWSVLQLLLRGDNRRILPELYPFVTQLEQFEAECESDCELVSEISGMLETEYGLDDIASLLPIYNELYPMGYPQHLGETSNENYFILNGKRYGKSDDVFYLKSKELQQQAQIPDYEVVYDDEVIVGVDNQAPVVLFYGCPDDNGEFEEFNRNLYSEASNTGKLRYVWRSTCSFNEDSLKGMPVGLTKRSQSDPSVLPVELLGIPAEFAQADLNLHDLESKKIADVDLKVAALIASYQSKYKDFHHTLRYAKGIINNFPPLVEHLSNLQVSTSKVLESNAELNQDGIDYNMLGLYINGQHWRLSEIDRYTLVNAVTHEYYAMKHLGCILQKYDDDANSVTAKRLLQVFSEISLPKLEQTQPIKVDLHRIPGFSEAVIYFNDIETDGQYEDMATNVRNFFEESKFGELPDVRQNWNEVIFAIDFGNLNDDNSQIALEGLNRAIKVIAQGYPQRIGLLPINTAAGEGVIHKIYQLKDKDLSALAEFLENIPQNFIAGRYEGTPDYSSVMEKLQVHETSIIINGNIYPFRKNTWHYLIAKTIKRDKAYLKAELAKIIPSEPEPKENIDIRGILHSKSTNIRHQKYTPDYFADASYSSLDNSILRTIDDSAVEIVKGEKYVTLHTVTLVDDFSTAIALERLKNLLNTAFFGVRIRIINSGLLGKKRWNDIKNAVKNLDMKKLDSLILDSRNKHAVFSSNHEALAKWLVDLPSEPIVKGAFVIVNGRFIHLESDEVPTRHQFEAIIKREAQRTLDTMQALEQVLPDIIKRSIDPNFIEMISSILSKLFFHGTDIYNNGIDYTAEGILSRVNLPLKYNDFTVFQSHDAPKPVDVTLFMDPTEERSQKLASLLPLLEEIPFINLQMVILPTEELKISPIQRVYLDGSEDINISKELQQNFQIELDPPSHLFISNTNELDGIIVEAHVFKADDARSKANVDGLPGVCLELVDRNQHIEATCNSMGTFGYCQFIVRSLQADYTVRSCDPRFRMTSFAVNSRPDYVNSSSVALLHVDKVKLHVEVEETGVPAKLPLQQELNIYTVLKDNGEDEIKARKMIEEILTKTPKGKTVTFWILDQPFLSSSFKQFCRQTNNDPSSRGSIQFVRYAWPAWLRPQRLSDKRMDLFKILFLDVMFPREISRILYMDPESTPINPFELYSQPAGTSPLAMFEATGSGYWQEGYWATKLAQTKKPFHTARLPFIVDLAQLRKTNGGDKLRIHYQRLSADIHSLANAHEDLINDLQLEIPIHTLPPTPDVTIHDEL</sequence>